<dbReference type="EMBL" id="FRAN01000001">
    <property type="protein sequence ID" value="SHK28300.1"/>
    <property type="molecule type" value="Genomic_DNA"/>
</dbReference>
<dbReference type="InterPro" id="IPR006059">
    <property type="entry name" value="SBP"/>
</dbReference>
<protein>
    <submittedName>
        <fullName evidence="1">Carbohydrate ABC transporter substrate-binding protein, CUT1 family</fullName>
    </submittedName>
</protein>
<gene>
    <name evidence="1" type="ORF">SAMN05444342_1195</name>
</gene>
<name>A0A1M6R7B0_HALPU</name>
<dbReference type="PANTHER" id="PTHR43649">
    <property type="entry name" value="ARABINOSE-BINDING PROTEIN-RELATED"/>
    <property type="match status" value="1"/>
</dbReference>
<organism evidence="1 2">
    <name type="scientific">Haladaptatus paucihalophilus DX253</name>
    <dbReference type="NCBI Taxonomy" id="797209"/>
    <lineage>
        <taxon>Archaea</taxon>
        <taxon>Methanobacteriati</taxon>
        <taxon>Methanobacteriota</taxon>
        <taxon>Stenosarchaea group</taxon>
        <taxon>Halobacteria</taxon>
        <taxon>Halobacteriales</taxon>
        <taxon>Haladaptataceae</taxon>
        <taxon>Haladaptatus</taxon>
    </lineage>
</organism>
<dbReference type="AlphaFoldDB" id="A0A1M6R7B0"/>
<proteinExistence type="predicted"/>
<dbReference type="PANTHER" id="PTHR43649:SF12">
    <property type="entry name" value="DIACETYLCHITOBIOSE BINDING PROTEIN DASA"/>
    <property type="match status" value="1"/>
</dbReference>
<evidence type="ECO:0000313" key="2">
    <source>
        <dbReference type="Proteomes" id="UP000184203"/>
    </source>
</evidence>
<accession>A0A1M6R7B0</accession>
<reference evidence="2" key="1">
    <citation type="submission" date="2016-11" db="EMBL/GenBank/DDBJ databases">
        <authorList>
            <person name="Varghese N."/>
            <person name="Submissions S."/>
        </authorList>
    </citation>
    <scope>NUCLEOTIDE SEQUENCE [LARGE SCALE GENOMIC DNA]</scope>
    <source>
        <strain evidence="2">DX253</strain>
    </source>
</reference>
<dbReference type="SUPFAM" id="SSF53850">
    <property type="entry name" value="Periplasmic binding protein-like II"/>
    <property type="match status" value="1"/>
</dbReference>
<evidence type="ECO:0000313" key="1">
    <source>
        <dbReference type="EMBL" id="SHK28300.1"/>
    </source>
</evidence>
<keyword evidence="2" id="KW-1185">Reference proteome</keyword>
<dbReference type="Proteomes" id="UP000184203">
    <property type="component" value="Unassembled WGS sequence"/>
</dbReference>
<dbReference type="Pfam" id="PF01547">
    <property type="entry name" value="SBP_bac_1"/>
    <property type="match status" value="1"/>
</dbReference>
<dbReference type="Gene3D" id="3.40.190.10">
    <property type="entry name" value="Periplasmic binding protein-like II"/>
    <property type="match status" value="1"/>
</dbReference>
<dbReference type="InterPro" id="IPR050490">
    <property type="entry name" value="Bact_solute-bd_prot1"/>
</dbReference>
<sequence length="440" mass="48593">MVLDVMGDKYNHTRRRFVQATGTLGIAGTTALAGCTSSKDGKGSKSDGSDDGEMADKIVFFNAGSLKDDPGTEKNIKRFEDETGITVDVNEVPWSNLKTTLITQWRNEGSKVDAFNGPTWWLADFVAADWLEPLGLSDSHMGKFPENLQNLVTFDGKTYMAPQIGKWGNFLYDKQYFEKQGISSPPDTWDDVLALGDKVGNDKSGFGFTWANKDVFMFKQFLWQAGGQLFNDKHEPVFADKGATVFDDFLTPLRKKGLLPSGIQSMNEGNVGDAFVGGKFATVEGWTPLGSRALNEGWKKDRLGIAKPPKGPASRATFQDTNGVAVSAFSKRKKAAKKFAEFMSTPESCKTDMVVEGNPAAIPEVYEDEEVKKKYPKELRANMKYNLKNAKSEVYRLQPQVDDILSSNITPVFLGKKDAKSALSKAQEDITSLYKKNKVL</sequence>